<feature type="domain" description="3-hydroxyacyl-CoA dehydrogenase NAD binding" evidence="5">
    <location>
        <begin position="10"/>
        <end position="188"/>
    </location>
</feature>
<dbReference type="Pfam" id="PF02737">
    <property type="entry name" value="3HCDH_N"/>
    <property type="match status" value="1"/>
</dbReference>
<dbReference type="InterPro" id="IPR006176">
    <property type="entry name" value="3-OHacyl-CoA_DH_NAD-bd"/>
</dbReference>
<accession>A0A6J4UNH5</accession>
<evidence type="ECO:0000256" key="3">
    <source>
        <dbReference type="PIRSR" id="PIRSR000105-1"/>
    </source>
</evidence>
<organism evidence="6">
    <name type="scientific">uncultured Thermomicrobiales bacterium</name>
    <dbReference type="NCBI Taxonomy" id="1645740"/>
    <lineage>
        <taxon>Bacteria</taxon>
        <taxon>Pseudomonadati</taxon>
        <taxon>Thermomicrobiota</taxon>
        <taxon>Thermomicrobia</taxon>
        <taxon>Thermomicrobiales</taxon>
        <taxon>environmental samples</taxon>
    </lineage>
</organism>
<dbReference type="FunFam" id="3.40.50.720:FF:000009">
    <property type="entry name" value="Fatty oxidation complex, alpha subunit"/>
    <property type="match status" value="1"/>
</dbReference>
<dbReference type="SUPFAM" id="SSF48179">
    <property type="entry name" value="6-phosphogluconate dehydrogenase C-terminal domain-like"/>
    <property type="match status" value="1"/>
</dbReference>
<evidence type="ECO:0000256" key="1">
    <source>
        <dbReference type="ARBA" id="ARBA00009463"/>
    </source>
</evidence>
<dbReference type="InterPro" id="IPR006180">
    <property type="entry name" value="3-OHacyl-CoA_DH_CS"/>
</dbReference>
<dbReference type="PROSITE" id="PS00067">
    <property type="entry name" value="3HCDH"/>
    <property type="match status" value="1"/>
</dbReference>
<dbReference type="GO" id="GO:0008691">
    <property type="term" value="F:3-hydroxybutyryl-CoA dehydrogenase activity"/>
    <property type="evidence" value="ECO:0007669"/>
    <property type="project" value="UniProtKB-EC"/>
</dbReference>
<evidence type="ECO:0000259" key="5">
    <source>
        <dbReference type="Pfam" id="PF02737"/>
    </source>
</evidence>
<dbReference type="InterPro" id="IPR036291">
    <property type="entry name" value="NAD(P)-bd_dom_sf"/>
</dbReference>
<name>A0A6J4UNH5_9BACT</name>
<dbReference type="EC" id="1.1.1.157" evidence="6"/>
<keyword evidence="2 6" id="KW-0560">Oxidoreductase</keyword>
<dbReference type="AlphaFoldDB" id="A0A6J4UNH5"/>
<dbReference type="PIRSF" id="PIRSF000105">
    <property type="entry name" value="HCDH"/>
    <property type="match status" value="1"/>
</dbReference>
<feature type="domain" description="3-hydroxyacyl-CoA dehydrogenase C-terminal" evidence="4">
    <location>
        <begin position="192"/>
        <end position="290"/>
    </location>
</feature>
<evidence type="ECO:0000313" key="6">
    <source>
        <dbReference type="EMBL" id="CAA9553113.1"/>
    </source>
</evidence>
<protein>
    <submittedName>
        <fullName evidence="6">3-hydroxybutyryl-CoA dehydrogenase</fullName>
        <ecNumber evidence="6">1.1.1.157</ecNumber>
    </submittedName>
</protein>
<evidence type="ECO:0000256" key="2">
    <source>
        <dbReference type="ARBA" id="ARBA00023002"/>
    </source>
</evidence>
<dbReference type="Gene3D" id="1.10.1040.10">
    <property type="entry name" value="N-(1-d-carboxylethyl)-l-norvaline Dehydrogenase, domain 2"/>
    <property type="match status" value="1"/>
</dbReference>
<dbReference type="GO" id="GO:0006635">
    <property type="term" value="P:fatty acid beta-oxidation"/>
    <property type="evidence" value="ECO:0007669"/>
    <property type="project" value="TreeGrafter"/>
</dbReference>
<proteinExistence type="inferred from homology"/>
<dbReference type="InterPro" id="IPR022694">
    <property type="entry name" value="3-OHacyl-CoA_DH"/>
</dbReference>
<dbReference type="InterPro" id="IPR013328">
    <property type="entry name" value="6PGD_dom2"/>
</dbReference>
<reference evidence="6" key="1">
    <citation type="submission" date="2020-02" db="EMBL/GenBank/DDBJ databases">
        <authorList>
            <person name="Meier V. D."/>
        </authorList>
    </citation>
    <scope>NUCLEOTIDE SEQUENCE</scope>
    <source>
        <strain evidence="6">AVDCRST_MAG59</strain>
    </source>
</reference>
<dbReference type="Gene3D" id="3.40.50.720">
    <property type="entry name" value="NAD(P)-binding Rossmann-like Domain"/>
    <property type="match status" value="1"/>
</dbReference>
<gene>
    <name evidence="6" type="ORF">AVDCRST_MAG59-1927</name>
</gene>
<dbReference type="EMBL" id="CADCWF010000121">
    <property type="protein sequence ID" value="CAA9553113.1"/>
    <property type="molecule type" value="Genomic_DNA"/>
</dbReference>
<feature type="site" description="Important for catalytic activity" evidence="3">
    <location>
        <position position="145"/>
    </location>
</feature>
<dbReference type="InterPro" id="IPR008927">
    <property type="entry name" value="6-PGluconate_DH-like_C_sf"/>
</dbReference>
<dbReference type="GO" id="GO:0070403">
    <property type="term" value="F:NAD+ binding"/>
    <property type="evidence" value="ECO:0007669"/>
    <property type="project" value="InterPro"/>
</dbReference>
<sequence length="327" mass="34520">METTPGIRHISVVGAGYMGHGIALGFALAGYPVRLHDRTDEILAKALAASGEDLATLVDAGAIEPNRVTPTLARIHPTTLLGEAVADADLVVEAVPEELPLKQALFAELDALCPPGAILASNTSTFPPSELAVVTRRPERVLVAHYFHPPHLLPLVELVPSPATSAETLEAVRQLLTGIGKQPVIVQREVAGFVANRLQAALFREALAIVAEGIATAEDVDAVVTSGFGRRLAVLGPFAAMDLAGLDVVLRVMERLVPEIAASPEVPPLLRETVAAGRTGVKSGAGFRDWPPAASRDVRERLARALVAIAGWSRAQPDGTDRHREPD</sequence>
<evidence type="ECO:0000259" key="4">
    <source>
        <dbReference type="Pfam" id="PF00725"/>
    </source>
</evidence>
<dbReference type="SUPFAM" id="SSF51735">
    <property type="entry name" value="NAD(P)-binding Rossmann-fold domains"/>
    <property type="match status" value="1"/>
</dbReference>
<comment type="similarity">
    <text evidence="1">Belongs to the 3-hydroxyacyl-CoA dehydrogenase family.</text>
</comment>
<dbReference type="InterPro" id="IPR006108">
    <property type="entry name" value="3HC_DH_C"/>
</dbReference>
<dbReference type="PANTHER" id="PTHR48075:SF5">
    <property type="entry name" value="3-HYDROXYBUTYRYL-COA DEHYDROGENASE"/>
    <property type="match status" value="1"/>
</dbReference>
<dbReference type="PANTHER" id="PTHR48075">
    <property type="entry name" value="3-HYDROXYACYL-COA DEHYDROGENASE FAMILY PROTEIN"/>
    <property type="match status" value="1"/>
</dbReference>
<dbReference type="Pfam" id="PF00725">
    <property type="entry name" value="3HCDH"/>
    <property type="match status" value="1"/>
</dbReference>